<dbReference type="InterPro" id="IPR053943">
    <property type="entry name" value="RlmKL-like_Mtase_CS"/>
</dbReference>
<evidence type="ECO:0000256" key="1">
    <source>
        <dbReference type="ARBA" id="ARBA00004496"/>
    </source>
</evidence>
<dbReference type="SUPFAM" id="SSF53335">
    <property type="entry name" value="S-adenosyl-L-methionine-dependent methyltransferases"/>
    <property type="match status" value="1"/>
</dbReference>
<dbReference type="STRING" id="610380.E2BBL2"/>
<dbReference type="CDD" id="cd11715">
    <property type="entry name" value="THUMP_AdoMetMT"/>
    <property type="match status" value="1"/>
</dbReference>
<evidence type="ECO:0000256" key="5">
    <source>
        <dbReference type="ARBA" id="ARBA00022694"/>
    </source>
</evidence>
<dbReference type="PANTHER" id="PTHR14911:SF13">
    <property type="entry name" value="TRNA (GUANINE(6)-N2)-METHYLTRANSFERASE THUMP3"/>
    <property type="match status" value="1"/>
</dbReference>
<proteinExistence type="predicted"/>
<gene>
    <name evidence="8" type="ORF">EAI_11948</name>
</gene>
<dbReference type="EMBL" id="GL447128">
    <property type="protein sequence ID" value="EFN86889.1"/>
    <property type="molecule type" value="Genomic_DNA"/>
</dbReference>
<keyword evidence="4" id="KW-0808">Transferase</keyword>
<dbReference type="GO" id="GO:0016423">
    <property type="term" value="F:tRNA (guanine) methyltransferase activity"/>
    <property type="evidence" value="ECO:0007669"/>
    <property type="project" value="TreeGrafter"/>
</dbReference>
<feature type="domain" description="Ribosomal RNA large subunit methyltransferase K/L-like methyltransferase" evidence="7">
    <location>
        <begin position="247"/>
        <end position="314"/>
    </location>
</feature>
<name>E2BBL2_HARSA</name>
<keyword evidence="2" id="KW-0963">Cytoplasm</keyword>
<feature type="region of interest" description="Disordered" evidence="6">
    <location>
        <begin position="146"/>
        <end position="171"/>
    </location>
</feature>
<dbReference type="AlphaFoldDB" id="E2BBL2"/>
<evidence type="ECO:0000256" key="3">
    <source>
        <dbReference type="ARBA" id="ARBA00022603"/>
    </source>
</evidence>
<dbReference type="InterPro" id="IPR000241">
    <property type="entry name" value="RlmKL-like_Mtase"/>
</dbReference>
<evidence type="ECO:0000313" key="9">
    <source>
        <dbReference type="Proteomes" id="UP000008237"/>
    </source>
</evidence>
<sequence length="413" mass="47086">MDRIKLLFDESLSKDDAFMICATVDTGFEWQAIDEHREKVSNTSEPVKERGKIYFNLQWDQYEKVQEMRSIDNILIVADVRTFTFHDTDKEADKEANLELFKDAVQKHMNLNKALDMWKRVACFMGEIYPTLEEYNSAKEQAAVTTVTEPVTEAEPETTKGRKRGVDPSESKEGDILKFRVTCERSGNHTFESTDVACVVGGELQTKYHWIVDLSKYHLEVICKLIEQQLITLLRVTHESKHRRNIVSFGPTTLRSTICYNLLRLANPKPGDIVIDPMCGSGSIPIEAALAFSHLCILCGDKNSKAVERTKSNIDGSETAARILFGKRSGKKSNNERLYKQFLLELGRVVKLRSGRLVLLTHDRRSFNYAFRAAGDLFQLMRAVNVKIGGLQVIAYVLKRTNVPLTSFKPRYY</sequence>
<dbReference type="Proteomes" id="UP000008237">
    <property type="component" value="Unassembled WGS sequence"/>
</dbReference>
<evidence type="ECO:0000256" key="4">
    <source>
        <dbReference type="ARBA" id="ARBA00022679"/>
    </source>
</evidence>
<dbReference type="OrthoDB" id="47730at2759"/>
<dbReference type="OMA" id="RYRVTCE"/>
<keyword evidence="3" id="KW-0489">Methyltransferase</keyword>
<dbReference type="InterPro" id="IPR029063">
    <property type="entry name" value="SAM-dependent_MTases_sf"/>
</dbReference>
<feature type="compositionally biased region" description="Basic and acidic residues" evidence="6">
    <location>
        <begin position="157"/>
        <end position="171"/>
    </location>
</feature>
<evidence type="ECO:0000256" key="6">
    <source>
        <dbReference type="SAM" id="MobiDB-lite"/>
    </source>
</evidence>
<evidence type="ECO:0000256" key="2">
    <source>
        <dbReference type="ARBA" id="ARBA00022490"/>
    </source>
</evidence>
<keyword evidence="5" id="KW-0819">tRNA processing</keyword>
<dbReference type="PANTHER" id="PTHR14911">
    <property type="entry name" value="THUMP DOMAIN-CONTAINING"/>
    <property type="match status" value="1"/>
</dbReference>
<accession>E2BBL2</accession>
<protein>
    <submittedName>
        <fullName evidence="8">THUMP domain-containing protein 3</fullName>
    </submittedName>
</protein>
<evidence type="ECO:0000259" key="7">
    <source>
        <dbReference type="Pfam" id="PF01170"/>
    </source>
</evidence>
<dbReference type="Gene3D" id="3.30.2130.30">
    <property type="match status" value="1"/>
</dbReference>
<dbReference type="SUPFAM" id="SSF143437">
    <property type="entry name" value="THUMP domain-like"/>
    <property type="match status" value="1"/>
</dbReference>
<dbReference type="PROSITE" id="PS01261">
    <property type="entry name" value="UPF0020"/>
    <property type="match status" value="1"/>
</dbReference>
<dbReference type="GO" id="GO:0043527">
    <property type="term" value="C:tRNA methyltransferase complex"/>
    <property type="evidence" value="ECO:0007669"/>
    <property type="project" value="UniProtKB-ARBA"/>
</dbReference>
<keyword evidence="9" id="KW-1185">Reference proteome</keyword>
<organism evidence="9">
    <name type="scientific">Harpegnathos saltator</name>
    <name type="common">Jerdon's jumping ant</name>
    <dbReference type="NCBI Taxonomy" id="610380"/>
    <lineage>
        <taxon>Eukaryota</taxon>
        <taxon>Metazoa</taxon>
        <taxon>Ecdysozoa</taxon>
        <taxon>Arthropoda</taxon>
        <taxon>Hexapoda</taxon>
        <taxon>Insecta</taxon>
        <taxon>Pterygota</taxon>
        <taxon>Neoptera</taxon>
        <taxon>Endopterygota</taxon>
        <taxon>Hymenoptera</taxon>
        <taxon>Apocrita</taxon>
        <taxon>Aculeata</taxon>
        <taxon>Formicoidea</taxon>
        <taxon>Formicidae</taxon>
        <taxon>Ponerinae</taxon>
        <taxon>Ponerini</taxon>
        <taxon>Harpegnathos</taxon>
    </lineage>
</organism>
<reference evidence="8 9" key="1">
    <citation type="journal article" date="2010" name="Science">
        <title>Genomic comparison of the ants Camponotus floridanus and Harpegnathos saltator.</title>
        <authorList>
            <person name="Bonasio R."/>
            <person name="Zhang G."/>
            <person name="Ye C."/>
            <person name="Mutti N.S."/>
            <person name="Fang X."/>
            <person name="Qin N."/>
            <person name="Donahue G."/>
            <person name="Yang P."/>
            <person name="Li Q."/>
            <person name="Li C."/>
            <person name="Zhang P."/>
            <person name="Huang Z."/>
            <person name="Berger S.L."/>
            <person name="Reinberg D."/>
            <person name="Wang J."/>
            <person name="Liebig J."/>
        </authorList>
    </citation>
    <scope>NUCLEOTIDE SEQUENCE [LARGE SCALE GENOMIC DNA]</scope>
    <source>
        <strain evidence="8 9">R22 G/1</strain>
    </source>
</reference>
<dbReference type="InParanoid" id="E2BBL2"/>
<dbReference type="GO" id="GO:0005737">
    <property type="term" value="C:cytoplasm"/>
    <property type="evidence" value="ECO:0007669"/>
    <property type="project" value="UniProtKB-SubCell"/>
</dbReference>
<dbReference type="Gene3D" id="3.40.50.150">
    <property type="entry name" value="Vaccinia Virus protein VP39"/>
    <property type="match status" value="2"/>
</dbReference>
<dbReference type="GO" id="GO:0030488">
    <property type="term" value="P:tRNA methylation"/>
    <property type="evidence" value="ECO:0007669"/>
    <property type="project" value="TreeGrafter"/>
</dbReference>
<comment type="subcellular location">
    <subcellularLocation>
        <location evidence="1">Cytoplasm</location>
    </subcellularLocation>
</comment>
<dbReference type="Pfam" id="PF01170">
    <property type="entry name" value="UPF0020"/>
    <property type="match status" value="2"/>
</dbReference>
<feature type="domain" description="Ribosomal RNA large subunit methyltransferase K/L-like methyltransferase" evidence="7">
    <location>
        <begin position="325"/>
        <end position="393"/>
    </location>
</feature>
<evidence type="ECO:0000313" key="8">
    <source>
        <dbReference type="EMBL" id="EFN86889.1"/>
    </source>
</evidence>